<dbReference type="AlphaFoldDB" id="A0A1D2NXB0"/>
<evidence type="ECO:0000256" key="1">
    <source>
        <dbReference type="SAM" id="Coils"/>
    </source>
</evidence>
<accession>A0A1D2NXB0</accession>
<dbReference type="Proteomes" id="UP001145481">
    <property type="component" value="Unassembled WGS sequence"/>
</dbReference>
<reference evidence="4 5" key="1">
    <citation type="journal article" date="2018" name="Front. Microbiol.">
        <title>Genetic and Phylogenetic Characteristics of Pasteurella multocida Isolates From Different Host Species.</title>
        <authorList>
            <person name="Peng Z."/>
            <person name="Liang W."/>
            <person name="Wang F."/>
            <person name="Xu Z."/>
            <person name="Xie Z."/>
            <person name="Lian Z."/>
            <person name="Hua L."/>
            <person name="Zhou R."/>
            <person name="Chen H."/>
            <person name="Wu B."/>
        </authorList>
    </citation>
    <scope>NUCLEOTIDE SEQUENCE [LARGE SCALE GENOMIC DNA]</scope>
    <source>
        <strain evidence="4 5">HNA06</strain>
    </source>
</reference>
<dbReference type="EMBL" id="JANIEN010000024">
    <property type="protein sequence ID" value="MDT3453444.1"/>
    <property type="molecule type" value="Genomic_DNA"/>
</dbReference>
<organism evidence="4 5">
    <name type="scientific">Pasteurella multocida</name>
    <dbReference type="NCBI Taxonomy" id="747"/>
    <lineage>
        <taxon>Bacteria</taxon>
        <taxon>Pseudomonadati</taxon>
        <taxon>Pseudomonadota</taxon>
        <taxon>Gammaproteobacteria</taxon>
        <taxon>Pasteurellales</taxon>
        <taxon>Pasteurellaceae</taxon>
        <taxon>Pasteurella</taxon>
    </lineage>
</organism>
<evidence type="ECO:0000313" key="4">
    <source>
        <dbReference type="EMBL" id="NNI79998.1"/>
    </source>
</evidence>
<dbReference type="EMBL" id="JANJHC010000047">
    <property type="protein sequence ID" value="MDA5624280.1"/>
    <property type="molecule type" value="Genomic_DNA"/>
</dbReference>
<reference evidence="2" key="2">
    <citation type="submission" date="2022-07" db="EMBL/GenBank/DDBJ databases">
        <title>Genome-based characterization of novel serogroup A variants of Pasteurella multocida.</title>
        <authorList>
            <person name="Prajapati A."/>
            <person name="Yogisharadhya R."/>
            <person name="Mohanty N."/>
            <person name="Chanda M."/>
            <person name="Mendem S.K."/>
            <person name="Siddaramappa S."/>
            <person name="Shivachandra S.B."/>
        </authorList>
    </citation>
    <scope>NUCLEOTIDE SEQUENCE</scope>
    <source>
        <strain evidence="2">NIVEDIPm19</strain>
    </source>
</reference>
<evidence type="ECO:0000313" key="2">
    <source>
        <dbReference type="EMBL" id="MDA5624280.1"/>
    </source>
</evidence>
<dbReference type="Proteomes" id="UP000540079">
    <property type="component" value="Unassembled WGS sequence"/>
</dbReference>
<proteinExistence type="predicted"/>
<gene>
    <name evidence="4" type="ORF">C2800_11325</name>
    <name evidence="2" type="ORF">NM948_12165</name>
    <name evidence="3" type="ORF">NQF69_11795</name>
</gene>
<dbReference type="Proteomes" id="UP001182304">
    <property type="component" value="Unassembled WGS sequence"/>
</dbReference>
<keyword evidence="1" id="KW-0175">Coiled coil</keyword>
<name>A0A1D2NXB0_PASMD</name>
<dbReference type="RefSeq" id="WP_014391481.1">
    <property type="nucleotide sequence ID" value="NZ_AP025519.1"/>
</dbReference>
<comment type="caution">
    <text evidence="4">The sequence shown here is derived from an EMBL/GenBank/DDBJ whole genome shotgun (WGS) entry which is preliminary data.</text>
</comment>
<reference evidence="3" key="3">
    <citation type="submission" date="2022-07" db="EMBL/GenBank/DDBJ databases">
        <title>Sequence of Pasteurella multocoda 17BRD-035.</title>
        <authorList>
            <person name="Roy Chowdhury P."/>
            <person name="Alhamami T."/>
            <person name="Trott D.J."/>
            <person name="Djordvevic S.P."/>
        </authorList>
    </citation>
    <scope>NUCLEOTIDE SEQUENCE</scope>
    <source>
        <strain evidence="3">17BRD-035</strain>
    </source>
</reference>
<dbReference type="EMBL" id="PPVL01000015">
    <property type="protein sequence ID" value="NNI79998.1"/>
    <property type="molecule type" value="Genomic_DNA"/>
</dbReference>
<feature type="coiled-coil region" evidence="1">
    <location>
        <begin position="5"/>
        <end position="57"/>
    </location>
</feature>
<evidence type="ECO:0000313" key="3">
    <source>
        <dbReference type="EMBL" id="MDT3453444.1"/>
    </source>
</evidence>
<sequence>MIYTAEELKQKIKALDEKIENAQSQVSFNGRSVSFQISELSKQRDRYQAMLEQLLAETGQRSKKHRIKFARFV</sequence>
<protein>
    <submittedName>
        <fullName evidence="4">Uncharacterized protein</fullName>
    </submittedName>
</protein>
<evidence type="ECO:0000313" key="5">
    <source>
        <dbReference type="Proteomes" id="UP000540079"/>
    </source>
</evidence>